<name>Q21IU5_SACD2</name>
<dbReference type="RefSeq" id="WP_011468602.1">
    <property type="nucleotide sequence ID" value="NC_007912.1"/>
</dbReference>
<feature type="transmembrane region" description="Helical" evidence="6">
    <location>
        <begin position="412"/>
        <end position="428"/>
    </location>
</feature>
<dbReference type="KEGG" id="sde:Sde_2124"/>
<evidence type="ECO:0000256" key="5">
    <source>
        <dbReference type="ARBA" id="ARBA00023136"/>
    </source>
</evidence>
<feature type="transmembrane region" description="Helical" evidence="6">
    <location>
        <begin position="78"/>
        <end position="100"/>
    </location>
</feature>
<dbReference type="EMBL" id="CP000282">
    <property type="protein sequence ID" value="ABD81384.1"/>
    <property type="molecule type" value="Genomic_DNA"/>
</dbReference>
<dbReference type="OrthoDB" id="103403at2"/>
<evidence type="ECO:0000256" key="3">
    <source>
        <dbReference type="ARBA" id="ARBA00022692"/>
    </source>
</evidence>
<feature type="transmembrane region" description="Helical" evidence="6">
    <location>
        <begin position="36"/>
        <end position="57"/>
    </location>
</feature>
<dbReference type="GO" id="GO:0005886">
    <property type="term" value="C:plasma membrane"/>
    <property type="evidence" value="ECO:0007669"/>
    <property type="project" value="UniProtKB-SubCell"/>
</dbReference>
<keyword evidence="3 6" id="KW-0812">Transmembrane</keyword>
<evidence type="ECO:0000313" key="8">
    <source>
        <dbReference type="Proteomes" id="UP000001947"/>
    </source>
</evidence>
<evidence type="ECO:0000256" key="6">
    <source>
        <dbReference type="SAM" id="Phobius"/>
    </source>
</evidence>
<protein>
    <submittedName>
        <fullName evidence="7">Polysaccharide biosynthesis protein</fullName>
    </submittedName>
</protein>
<dbReference type="STRING" id="203122.Sde_2124"/>
<feature type="transmembrane region" description="Helical" evidence="6">
    <location>
        <begin position="144"/>
        <end position="165"/>
    </location>
</feature>
<keyword evidence="2" id="KW-1003">Cell membrane</keyword>
<keyword evidence="5 6" id="KW-0472">Membrane</keyword>
<accession>Q21IU5</accession>
<gene>
    <name evidence="7" type="ordered locus">Sde_2124</name>
</gene>
<dbReference type="Pfam" id="PF01943">
    <property type="entry name" value="Polysacc_synt"/>
    <property type="match status" value="1"/>
</dbReference>
<comment type="subcellular location">
    <subcellularLocation>
        <location evidence="1">Cell membrane</location>
        <topology evidence="1">Multi-pass membrane protein</topology>
    </subcellularLocation>
</comment>
<evidence type="ECO:0000256" key="4">
    <source>
        <dbReference type="ARBA" id="ARBA00022989"/>
    </source>
</evidence>
<organism evidence="7 8">
    <name type="scientific">Saccharophagus degradans (strain 2-40 / ATCC 43961 / DSM 17024)</name>
    <dbReference type="NCBI Taxonomy" id="203122"/>
    <lineage>
        <taxon>Bacteria</taxon>
        <taxon>Pseudomonadati</taxon>
        <taxon>Pseudomonadota</taxon>
        <taxon>Gammaproteobacteria</taxon>
        <taxon>Cellvibrionales</taxon>
        <taxon>Cellvibrionaceae</taxon>
        <taxon>Saccharophagus</taxon>
    </lineage>
</organism>
<feature type="transmembrane region" description="Helical" evidence="6">
    <location>
        <begin position="171"/>
        <end position="189"/>
    </location>
</feature>
<proteinExistence type="predicted"/>
<sequence>MNIRKILGFSLGPLGSAALGFITLPLSAWYFSPDDIGRMAMLQTCAGLFVMVSCLGLDQAFVREYHAADSEARLFKTVFFLPIIVAVVFLVLGLLFPRLYSDFLFDTNSKTAGRFVALFCFFMLVNRFLSLILRMQEKGFEFSFSLILPKLIFILAIGVCAGLKLNAGYEFLVQAHFISAFLVALYFIFQTRRVWFVGLTCRVDQTEWVSVVRFGFPLLFGGVAFWGLTAMDKVLLRSLSTYNELGIYSVSVSFAGAAMVVQSVFSTLWAPTIYKWVESGENMNKVKPVADIMLFVIVVLFCLVGICAPLVDYILPVEYTEVKFLLVACMAFPLFYTLSEITSIGIGITKKSHFSLIATMVALAINLIVGYCLIPSYGAVGAAASTCLSFGCFVMLKSVLSNLVWMDVLGSKLYWITILILALLLTNLVMKDLWFQTASWGGVLVMLLILYVKRLSSLLFR</sequence>
<feature type="transmembrane region" description="Helical" evidence="6">
    <location>
        <begin position="248"/>
        <end position="271"/>
    </location>
</feature>
<dbReference type="HOGENOM" id="CLU_022017_7_5_6"/>
<dbReference type="InterPro" id="IPR002797">
    <property type="entry name" value="Polysacc_synth"/>
</dbReference>
<feature type="transmembrane region" description="Helical" evidence="6">
    <location>
        <begin position="292"/>
        <end position="311"/>
    </location>
</feature>
<keyword evidence="8" id="KW-1185">Reference proteome</keyword>
<feature type="transmembrane region" description="Helical" evidence="6">
    <location>
        <begin position="112"/>
        <end position="132"/>
    </location>
</feature>
<dbReference type="Proteomes" id="UP000001947">
    <property type="component" value="Chromosome"/>
</dbReference>
<dbReference type="AlphaFoldDB" id="Q21IU5"/>
<dbReference type="eggNOG" id="COG2244">
    <property type="taxonomic scope" value="Bacteria"/>
</dbReference>
<keyword evidence="4 6" id="KW-1133">Transmembrane helix</keyword>
<evidence type="ECO:0000313" key="7">
    <source>
        <dbReference type="EMBL" id="ABD81384.1"/>
    </source>
</evidence>
<feature type="transmembrane region" description="Helical" evidence="6">
    <location>
        <begin position="323"/>
        <end position="342"/>
    </location>
</feature>
<feature type="transmembrane region" description="Helical" evidence="6">
    <location>
        <begin position="380"/>
        <end position="400"/>
    </location>
</feature>
<feature type="transmembrane region" description="Helical" evidence="6">
    <location>
        <begin position="210"/>
        <end position="228"/>
    </location>
</feature>
<feature type="transmembrane region" description="Helical" evidence="6">
    <location>
        <begin position="354"/>
        <end position="374"/>
    </location>
</feature>
<feature type="transmembrane region" description="Helical" evidence="6">
    <location>
        <begin position="434"/>
        <end position="452"/>
    </location>
</feature>
<feature type="transmembrane region" description="Helical" evidence="6">
    <location>
        <begin position="7"/>
        <end position="30"/>
    </location>
</feature>
<dbReference type="GeneID" id="98613796"/>
<evidence type="ECO:0000256" key="2">
    <source>
        <dbReference type="ARBA" id="ARBA00022475"/>
    </source>
</evidence>
<dbReference type="InterPro" id="IPR050833">
    <property type="entry name" value="Poly_Biosynth_Transport"/>
</dbReference>
<evidence type="ECO:0000256" key="1">
    <source>
        <dbReference type="ARBA" id="ARBA00004651"/>
    </source>
</evidence>
<dbReference type="PANTHER" id="PTHR30250:SF11">
    <property type="entry name" value="O-ANTIGEN TRANSPORTER-RELATED"/>
    <property type="match status" value="1"/>
</dbReference>
<dbReference type="PANTHER" id="PTHR30250">
    <property type="entry name" value="PST FAMILY PREDICTED COLANIC ACID TRANSPORTER"/>
    <property type="match status" value="1"/>
</dbReference>
<reference evidence="7 8" key="1">
    <citation type="journal article" date="2008" name="PLoS Genet.">
        <title>Complete genome sequence of the complex carbohydrate-degrading marine bacterium, Saccharophagus degradans strain 2-40 T.</title>
        <authorList>
            <person name="Weiner R.M."/>
            <person name="Taylor L.E.II."/>
            <person name="Henrissat B."/>
            <person name="Hauser L."/>
            <person name="Land M."/>
            <person name="Coutinho P.M."/>
            <person name="Rancurel C."/>
            <person name="Saunders E.H."/>
            <person name="Longmire A.G."/>
            <person name="Zhang H."/>
            <person name="Bayer E.A."/>
            <person name="Gilbert H.J."/>
            <person name="Larimer F."/>
            <person name="Zhulin I.B."/>
            <person name="Ekborg N.A."/>
            <person name="Lamed R."/>
            <person name="Richardson P.M."/>
            <person name="Borovok I."/>
            <person name="Hutcheson S."/>
        </authorList>
    </citation>
    <scope>NUCLEOTIDE SEQUENCE [LARGE SCALE GENOMIC DNA]</scope>
    <source>
        <strain evidence="8">2-40 / ATCC 43961 / DSM 17024</strain>
    </source>
</reference>